<dbReference type="AlphaFoldDB" id="A0A9N9C362"/>
<evidence type="ECO:0000256" key="1">
    <source>
        <dbReference type="SAM" id="SignalP"/>
    </source>
</evidence>
<dbReference type="OrthoDB" id="10443873at2759"/>
<proteinExistence type="predicted"/>
<protein>
    <submittedName>
        <fullName evidence="2">2555_t:CDS:1</fullName>
    </submittedName>
</protein>
<dbReference type="EMBL" id="CAJVPL010001724">
    <property type="protein sequence ID" value="CAG8584857.1"/>
    <property type="molecule type" value="Genomic_DNA"/>
</dbReference>
<dbReference type="Proteomes" id="UP000789831">
    <property type="component" value="Unassembled WGS sequence"/>
</dbReference>
<organism evidence="2 3">
    <name type="scientific">Ambispora gerdemannii</name>
    <dbReference type="NCBI Taxonomy" id="144530"/>
    <lineage>
        <taxon>Eukaryota</taxon>
        <taxon>Fungi</taxon>
        <taxon>Fungi incertae sedis</taxon>
        <taxon>Mucoromycota</taxon>
        <taxon>Glomeromycotina</taxon>
        <taxon>Glomeromycetes</taxon>
        <taxon>Archaeosporales</taxon>
        <taxon>Ambisporaceae</taxon>
        <taxon>Ambispora</taxon>
    </lineage>
</organism>
<feature type="signal peptide" evidence="1">
    <location>
        <begin position="1"/>
        <end position="24"/>
    </location>
</feature>
<keyword evidence="1" id="KW-0732">Signal</keyword>
<reference evidence="2" key="1">
    <citation type="submission" date="2021-06" db="EMBL/GenBank/DDBJ databases">
        <authorList>
            <person name="Kallberg Y."/>
            <person name="Tangrot J."/>
            <person name="Rosling A."/>
        </authorList>
    </citation>
    <scope>NUCLEOTIDE SEQUENCE</scope>
    <source>
        <strain evidence="2">MT106</strain>
    </source>
</reference>
<gene>
    <name evidence="2" type="ORF">AGERDE_LOCUS8310</name>
</gene>
<accession>A0A9N9C362</accession>
<feature type="chain" id="PRO_5040198129" evidence="1">
    <location>
        <begin position="25"/>
        <end position="171"/>
    </location>
</feature>
<evidence type="ECO:0000313" key="2">
    <source>
        <dbReference type="EMBL" id="CAG8584857.1"/>
    </source>
</evidence>
<keyword evidence="3" id="KW-1185">Reference proteome</keyword>
<sequence>MTKITNLFLIIALIFGSFLSSSTGVPFQKRATWPQRVARVSYNIGTGSTLFGEFSFTQLAFQFTRILGQINIGINDKDTSKYSFEIYTTQSTGGTLVKVLPFKFSVNAPPGGTSAIQLDVPDIALQPSLPLQATPTATATNVADNFLRVYYKSASTATPTLLSSAPIKIVP</sequence>
<name>A0A9N9C362_9GLOM</name>
<evidence type="ECO:0000313" key="3">
    <source>
        <dbReference type="Proteomes" id="UP000789831"/>
    </source>
</evidence>
<comment type="caution">
    <text evidence="2">The sequence shown here is derived from an EMBL/GenBank/DDBJ whole genome shotgun (WGS) entry which is preliminary data.</text>
</comment>